<dbReference type="GO" id="GO:0001732">
    <property type="term" value="P:formation of cytoplasmic translation initiation complex"/>
    <property type="evidence" value="ECO:0007669"/>
    <property type="project" value="UniProtKB-UniRule"/>
</dbReference>
<dbReference type="GO" id="GO:0003743">
    <property type="term" value="F:translation initiation factor activity"/>
    <property type="evidence" value="ECO:0007669"/>
    <property type="project" value="UniProtKB-UniRule"/>
</dbReference>
<proteinExistence type="inferred from homology"/>
<gene>
    <name evidence="7" type="ORF">OSB1V03_LOCUS8786</name>
</gene>
<dbReference type="InterPro" id="IPR016020">
    <property type="entry name" value="Transl_init_fac_sub12_N_euk"/>
</dbReference>
<dbReference type="InterPro" id="IPR000717">
    <property type="entry name" value="PCI_dom"/>
</dbReference>
<dbReference type="GO" id="GO:0043022">
    <property type="term" value="F:ribosome binding"/>
    <property type="evidence" value="ECO:0007669"/>
    <property type="project" value="InterPro"/>
</dbReference>
<dbReference type="GO" id="GO:0016282">
    <property type="term" value="C:eukaryotic 43S preinitiation complex"/>
    <property type="evidence" value="ECO:0007669"/>
    <property type="project" value="UniProtKB-UniRule"/>
</dbReference>
<dbReference type="InterPro" id="IPR009374">
    <property type="entry name" value="eIF3k"/>
</dbReference>
<dbReference type="GO" id="GO:0005852">
    <property type="term" value="C:eukaryotic translation initiation factor 3 complex"/>
    <property type="evidence" value="ECO:0007669"/>
    <property type="project" value="UniProtKB-UniRule"/>
</dbReference>
<dbReference type="Gene3D" id="1.10.10.10">
    <property type="entry name" value="Winged helix-like DNA-binding domain superfamily/Winged helix DNA-binding domain"/>
    <property type="match status" value="1"/>
</dbReference>
<dbReference type="PANTHER" id="PTHR13022">
    <property type="entry name" value="EUKARYOTIC TRANSLATION INITIATION FACTOR 3 SUBUNIT 11"/>
    <property type="match status" value="1"/>
</dbReference>
<keyword evidence="2 5" id="KW-0396">Initiation factor</keyword>
<evidence type="ECO:0000256" key="2">
    <source>
        <dbReference type="ARBA" id="ARBA00022540"/>
    </source>
</evidence>
<dbReference type="HAMAP" id="MF_03010">
    <property type="entry name" value="eIF3k"/>
    <property type="match status" value="1"/>
</dbReference>
<accession>A0A7R9KUM6</accession>
<comment type="subunit">
    <text evidence="5">Component of the eukaryotic translation initiation factor 3 (eIF-3) complex.</text>
</comment>
<dbReference type="OrthoDB" id="337745at2759"/>
<dbReference type="InterPro" id="IPR036388">
    <property type="entry name" value="WH-like_DNA-bd_sf"/>
</dbReference>
<dbReference type="Proteomes" id="UP000759131">
    <property type="component" value="Unassembled WGS sequence"/>
</dbReference>
<dbReference type="GO" id="GO:0033290">
    <property type="term" value="C:eukaryotic 48S preinitiation complex"/>
    <property type="evidence" value="ECO:0007669"/>
    <property type="project" value="UniProtKB-UniRule"/>
</dbReference>
<keyword evidence="3 5" id="KW-0648">Protein biosynthesis</keyword>
<dbReference type="InterPro" id="IPR016024">
    <property type="entry name" value="ARM-type_fold"/>
</dbReference>
<evidence type="ECO:0000256" key="4">
    <source>
        <dbReference type="ARBA" id="ARBA00057041"/>
    </source>
</evidence>
<dbReference type="GO" id="GO:0006446">
    <property type="term" value="P:regulation of translational initiation"/>
    <property type="evidence" value="ECO:0007669"/>
    <property type="project" value="InterPro"/>
</dbReference>
<comment type="subcellular location">
    <subcellularLocation>
        <location evidence="5">Cytoplasm</location>
    </subcellularLocation>
</comment>
<protein>
    <recommendedName>
        <fullName evidence="5">Eukaryotic translation initiation factor 3 subunit K</fullName>
        <shortName evidence="5">eIF3k</shortName>
    </recommendedName>
    <alternativeName>
        <fullName evidence="5">eIF-3 p25</fullName>
    </alternativeName>
</protein>
<comment type="function">
    <text evidence="5">Component of the eukaryotic translation initiation factor 3 (eIF-3) complex, which is involved in protein synthesis of a specialized repertoire of mRNAs and, together with other initiation factors, stimulates binding of mRNA and methionyl-tRNAi to the 40S ribosome. The eIF-3 complex specifically targets and initiates translation of a subset of mRNAs involved in cell proliferation.</text>
</comment>
<dbReference type="PANTHER" id="PTHR13022:SF0">
    <property type="entry name" value="EUKARYOTIC TRANSLATION INITIATION FACTOR 3 SUBUNIT K"/>
    <property type="match status" value="1"/>
</dbReference>
<dbReference type="FunFam" id="1.10.10.10:FF:000212">
    <property type="entry name" value="Eukaryotic translation initiation factor 3 subunit K"/>
    <property type="match status" value="1"/>
</dbReference>
<dbReference type="EMBL" id="CAJPIZ010005631">
    <property type="protein sequence ID" value="CAG2108794.1"/>
    <property type="molecule type" value="Genomic_DNA"/>
</dbReference>
<reference evidence="7" key="1">
    <citation type="submission" date="2020-11" db="EMBL/GenBank/DDBJ databases">
        <authorList>
            <person name="Tran Van P."/>
        </authorList>
    </citation>
    <scope>NUCLEOTIDE SEQUENCE</scope>
</reference>
<keyword evidence="1 5" id="KW-0963">Cytoplasm</keyword>
<evidence type="ECO:0000256" key="3">
    <source>
        <dbReference type="ARBA" id="ARBA00022917"/>
    </source>
</evidence>
<evidence type="ECO:0000313" key="8">
    <source>
        <dbReference type="Proteomes" id="UP000759131"/>
    </source>
</evidence>
<dbReference type="AlphaFoldDB" id="A0A7R9KUM6"/>
<dbReference type="Gene3D" id="1.25.40.250">
    <property type="entry name" value="ARM repeat, domain 1"/>
    <property type="match status" value="1"/>
</dbReference>
<keyword evidence="8" id="KW-1185">Reference proteome</keyword>
<evidence type="ECO:0000313" key="7">
    <source>
        <dbReference type="EMBL" id="CAD7628364.1"/>
    </source>
</evidence>
<evidence type="ECO:0000256" key="5">
    <source>
        <dbReference type="HAMAP-Rule" id="MF_03010"/>
    </source>
</evidence>
<comment type="similarity">
    <text evidence="5">Belongs to the eIF-3 subunit K family.</text>
</comment>
<dbReference type="GO" id="GO:0003723">
    <property type="term" value="F:RNA binding"/>
    <property type="evidence" value="ECO:0007669"/>
    <property type="project" value="UniProtKB-UniRule"/>
</dbReference>
<dbReference type="Pfam" id="PF10075">
    <property type="entry name" value="CSN8_PSD8_EIF3K"/>
    <property type="match status" value="1"/>
</dbReference>
<evidence type="ECO:0000256" key="1">
    <source>
        <dbReference type="ARBA" id="ARBA00022490"/>
    </source>
</evidence>
<evidence type="ECO:0000259" key="6">
    <source>
        <dbReference type="PROSITE" id="PS50250"/>
    </source>
</evidence>
<comment type="function">
    <text evidence="4">Component of the eukaryotic translation initiation factor 3 (eIF-3) complex, which is required for several steps in the initiation of protein synthesis. The eIF-3 complex associates with the 40S ribosome and facilitates the recruitment of eIF-1, eIF-1A, eIF-2:GTP:methionyl-tRNAi and eIF-5 to form the 43S pre-initiation complex (43S PIC). The eIF-3 complex stimulates mRNA recruitment to the 43S PIC and scanning of the mRNA for AUG recognition. The eIF-3 complex is also required for disassembly and recycling of post-termination ribosomal complexes and subsequently prevents premature joining of the 40S and 60S ribosomal subunits prior to initiation. The eIF-3 complex specifically targets and initiates translation of a subset of mRNAs involved in cell proliferation, including cell cycling, differentiation and apoptosis, and uses different modes of RNA stem-loop binding to exert either translational activation or repression.</text>
</comment>
<dbReference type="SUPFAM" id="SSF48371">
    <property type="entry name" value="ARM repeat"/>
    <property type="match status" value="1"/>
</dbReference>
<dbReference type="EMBL" id="OC860206">
    <property type="protein sequence ID" value="CAD7628364.1"/>
    <property type="molecule type" value="Genomic_DNA"/>
</dbReference>
<dbReference type="InterPro" id="IPR033464">
    <property type="entry name" value="CSN8_PSD8_EIF3K"/>
</dbReference>
<sequence length="216" mass="24917">MAEQMQHKIKQMLRGIDRYNPNNLGHLETYVLRQSLDNYYDLEANLAVLKLYQFNPKETKKETVIAILLKALTALPNTDFVLCKCLIDSTLLEDETIALITSLHNLLETCRFQHFWGELSAKPDLIRGINGFENSIRKFICHVIQITYQTIEKSTLRLLLGGLADNQLNQWMTQSGWKDIENGFVFIANQEENIKTKNITEKIDLENVAQVIAAYR</sequence>
<dbReference type="InterPro" id="IPR036390">
    <property type="entry name" value="WH_DNA-bd_sf"/>
</dbReference>
<dbReference type="FunFam" id="1.25.40.250:FF:000001">
    <property type="entry name" value="Eukaryotic translation initiation factor 3 subunit K"/>
    <property type="match status" value="1"/>
</dbReference>
<feature type="domain" description="PCI" evidence="6">
    <location>
        <begin position="40"/>
        <end position="202"/>
    </location>
</feature>
<organism evidence="7">
    <name type="scientific">Medioppia subpectinata</name>
    <dbReference type="NCBI Taxonomy" id="1979941"/>
    <lineage>
        <taxon>Eukaryota</taxon>
        <taxon>Metazoa</taxon>
        <taxon>Ecdysozoa</taxon>
        <taxon>Arthropoda</taxon>
        <taxon>Chelicerata</taxon>
        <taxon>Arachnida</taxon>
        <taxon>Acari</taxon>
        <taxon>Acariformes</taxon>
        <taxon>Sarcoptiformes</taxon>
        <taxon>Oribatida</taxon>
        <taxon>Brachypylina</taxon>
        <taxon>Oppioidea</taxon>
        <taxon>Oppiidae</taxon>
        <taxon>Medioppia</taxon>
    </lineage>
</organism>
<name>A0A7R9KUM6_9ACAR</name>
<dbReference type="PROSITE" id="PS50250">
    <property type="entry name" value="PCI"/>
    <property type="match status" value="1"/>
</dbReference>
<dbReference type="SUPFAM" id="SSF46785">
    <property type="entry name" value="Winged helix' DNA-binding domain"/>
    <property type="match status" value="1"/>
</dbReference>